<accession>A0ABT7QMA8</accession>
<keyword evidence="3" id="KW-1185">Reference proteome</keyword>
<reference evidence="2" key="2">
    <citation type="journal article" date="2023" name="Microbiome">
        <title>Synthase-selected sorting approach identifies a beta-lactone synthase in a nudibranch symbiotic bacterium.</title>
        <authorList>
            <person name="Dzunkova M."/>
            <person name="La Clair J.J."/>
            <person name="Tyml T."/>
            <person name="Doud D."/>
            <person name="Schulz F."/>
            <person name="Piquer-Esteban S."/>
            <person name="Porcel Sanchis D."/>
            <person name="Osborn A."/>
            <person name="Robinson D."/>
            <person name="Louie K.B."/>
            <person name="Bowen B.P."/>
            <person name="Bowers R.M."/>
            <person name="Lee J."/>
            <person name="Arnau V."/>
            <person name="Diaz-Villanueva W."/>
            <person name="Stepanauskas R."/>
            <person name="Gosliner T."/>
            <person name="Date S.V."/>
            <person name="Northen T.R."/>
            <person name="Cheng J.F."/>
            <person name="Burkart M.D."/>
            <person name="Woyke T."/>
        </authorList>
    </citation>
    <scope>NUCLEOTIDE SEQUENCE</scope>
    <source>
        <strain evidence="2">Df01</strain>
    </source>
</reference>
<keyword evidence="1" id="KW-0812">Transmembrane</keyword>
<evidence type="ECO:0000313" key="3">
    <source>
        <dbReference type="Proteomes" id="UP001168167"/>
    </source>
</evidence>
<sequence length="303" mass="32997">MKWANKYLRRRPLSCAHLVADVLREEWGVDIPLPTPHGTEAQRLFKVHFPCATEECINPTDGDIVVFARGRAKHIGIVVMRGGVPYVLHGGGGGQFVTAVESVSRVAQRMRLEGYRRLVRDPAGALKDNGLVAAEPTSIFLVFAAAAAVSVGATLLAGLFSPSVSEFNSESETTASNTYSLSGGSNKIRAYEPLPLIFGRVRVYADYAAMPYVYYDKDGEQHIAAIYNFGYGDLRGVKYQLGDTDITEIQSLVIDNISGTLVADEDRGDLGGSYFIRTRELLGIRGEATGRKLRHSIADRGGR</sequence>
<dbReference type="Gene3D" id="3.90.1720.10">
    <property type="entry name" value="endopeptidase domain like (from Nostoc punctiforme)"/>
    <property type="match status" value="1"/>
</dbReference>
<feature type="transmembrane region" description="Helical" evidence="1">
    <location>
        <begin position="139"/>
        <end position="160"/>
    </location>
</feature>
<dbReference type="EMBL" id="JANQAO010000003">
    <property type="protein sequence ID" value="MDM5147853.1"/>
    <property type="molecule type" value="Genomic_DNA"/>
</dbReference>
<keyword evidence="1" id="KW-1133">Transmembrane helix</keyword>
<proteinExistence type="predicted"/>
<name>A0ABT7QMA8_9GAMM</name>
<gene>
    <name evidence="2" type="ORF">NQX30_05660</name>
</gene>
<reference evidence="2" key="1">
    <citation type="submission" date="2022-08" db="EMBL/GenBank/DDBJ databases">
        <authorList>
            <person name="Dzunkova M."/>
            <person name="La Clair J."/>
            <person name="Tyml T."/>
            <person name="Doud D."/>
            <person name="Schulz F."/>
            <person name="Piquer S."/>
            <person name="Porcel Sanchis D."/>
            <person name="Osborn A."/>
            <person name="Robinson D."/>
            <person name="Louie K.B."/>
            <person name="Bowen B.P."/>
            <person name="Bowers R."/>
            <person name="Lee J."/>
            <person name="Arnau Llombart V."/>
            <person name="Diaz Villanueva W."/>
            <person name="Gosliner T."/>
            <person name="Northen T."/>
            <person name="Cheng J.-F."/>
            <person name="Burkart M.D."/>
            <person name="Woyke T."/>
        </authorList>
    </citation>
    <scope>NUCLEOTIDE SEQUENCE</scope>
    <source>
        <strain evidence="2">Df01</strain>
    </source>
</reference>
<organism evidence="2 3">
    <name type="scientific">Candidatus Doriopsillibacter californiensis</name>
    <dbReference type="NCBI Taxonomy" id="2970740"/>
    <lineage>
        <taxon>Bacteria</taxon>
        <taxon>Pseudomonadati</taxon>
        <taxon>Pseudomonadota</taxon>
        <taxon>Gammaproteobacteria</taxon>
        <taxon>Candidatus Tethybacterales</taxon>
        <taxon>Candidatus Persebacteraceae</taxon>
        <taxon>Candidatus Doriopsillibacter</taxon>
    </lineage>
</organism>
<dbReference type="Proteomes" id="UP001168167">
    <property type="component" value="Unassembled WGS sequence"/>
</dbReference>
<evidence type="ECO:0008006" key="4">
    <source>
        <dbReference type="Google" id="ProtNLM"/>
    </source>
</evidence>
<evidence type="ECO:0000256" key="1">
    <source>
        <dbReference type="SAM" id="Phobius"/>
    </source>
</evidence>
<comment type="caution">
    <text evidence="2">The sequence shown here is derived from an EMBL/GenBank/DDBJ whole genome shotgun (WGS) entry which is preliminary data.</text>
</comment>
<evidence type="ECO:0000313" key="2">
    <source>
        <dbReference type="EMBL" id="MDM5147853.1"/>
    </source>
</evidence>
<keyword evidence="1" id="KW-0472">Membrane</keyword>
<protein>
    <recommendedName>
        <fullName evidence="4">NlpC/P60 domain-containing protein</fullName>
    </recommendedName>
</protein>